<reference evidence="5" key="1">
    <citation type="submission" date="2018-10" db="EMBL/GenBank/DDBJ databases">
        <title>Effector identification in a new, highly contiguous assembly of the strawberry crown rot pathogen Phytophthora cactorum.</title>
        <authorList>
            <person name="Armitage A.D."/>
            <person name="Nellist C.F."/>
            <person name="Bates H."/>
            <person name="Vickerstaff R.J."/>
            <person name="Harrison R.J."/>
        </authorList>
    </citation>
    <scope>NUCLEOTIDE SEQUENCE</scope>
    <source>
        <strain evidence="3">15-7</strain>
        <strain evidence="4">4032</strain>
        <strain evidence="5">4040</strain>
        <strain evidence="6">P415</strain>
        <strain evidence="7">P421</strain>
    </source>
</reference>
<dbReference type="InterPro" id="IPR050863">
    <property type="entry name" value="CenT-Element_Derived"/>
</dbReference>
<dbReference type="VEuPathDB" id="FungiDB:PC110_g21450"/>
<evidence type="ECO:0000313" key="5">
    <source>
        <dbReference type="EMBL" id="KAG2910305.1"/>
    </source>
</evidence>
<organism evidence="5 8">
    <name type="scientific">Phytophthora cactorum</name>
    <dbReference type="NCBI Taxonomy" id="29920"/>
    <lineage>
        <taxon>Eukaryota</taxon>
        <taxon>Sar</taxon>
        <taxon>Stramenopiles</taxon>
        <taxon>Oomycota</taxon>
        <taxon>Peronosporomycetes</taxon>
        <taxon>Peronosporales</taxon>
        <taxon>Peronosporaceae</taxon>
        <taxon>Phytophthora</taxon>
    </lineage>
</organism>
<evidence type="ECO:0000313" key="4">
    <source>
        <dbReference type="EMBL" id="KAG2906233.1"/>
    </source>
</evidence>
<feature type="domain" description="DDE-1" evidence="2">
    <location>
        <begin position="262"/>
        <end position="421"/>
    </location>
</feature>
<dbReference type="Proteomes" id="UP000760860">
    <property type="component" value="Unassembled WGS sequence"/>
</dbReference>
<dbReference type="EMBL" id="RCML01000844">
    <property type="protein sequence ID" value="KAG2968658.1"/>
    <property type="molecule type" value="Genomic_DNA"/>
</dbReference>
<evidence type="ECO:0000313" key="3">
    <source>
        <dbReference type="EMBL" id="KAG2850808.1"/>
    </source>
</evidence>
<dbReference type="PANTHER" id="PTHR19303">
    <property type="entry name" value="TRANSPOSON"/>
    <property type="match status" value="1"/>
</dbReference>
<dbReference type="EMBL" id="RCMG01000654">
    <property type="protein sequence ID" value="KAG2850808.1"/>
    <property type="molecule type" value="Genomic_DNA"/>
</dbReference>
<dbReference type="EMBL" id="RCMK01000845">
    <property type="protein sequence ID" value="KAG2910305.1"/>
    <property type="molecule type" value="Genomic_DNA"/>
</dbReference>
<protein>
    <recommendedName>
        <fullName evidence="2">DDE-1 domain-containing protein</fullName>
    </recommendedName>
</protein>
<dbReference type="Proteomes" id="UP000735874">
    <property type="component" value="Unassembled WGS sequence"/>
</dbReference>
<dbReference type="EMBL" id="RCMI01000544">
    <property type="protein sequence ID" value="KAG2906233.1"/>
    <property type="molecule type" value="Genomic_DNA"/>
</dbReference>
<dbReference type="InterPro" id="IPR004875">
    <property type="entry name" value="DDE_SF_endonuclease_dom"/>
</dbReference>
<evidence type="ECO:0000256" key="1">
    <source>
        <dbReference type="SAM" id="MobiDB-lite"/>
    </source>
</evidence>
<dbReference type="AlphaFoldDB" id="A0A8T1C0Y2"/>
<dbReference type="GO" id="GO:0003677">
    <property type="term" value="F:DNA binding"/>
    <property type="evidence" value="ECO:0007669"/>
    <property type="project" value="TreeGrafter"/>
</dbReference>
<dbReference type="PANTHER" id="PTHR19303:SF57">
    <property type="entry name" value="HTH CENPB-TYPE DOMAIN-CONTAINING PROTEIN"/>
    <property type="match status" value="1"/>
</dbReference>
<dbReference type="EMBL" id="RCMV01000851">
    <property type="protein sequence ID" value="KAG3212318.1"/>
    <property type="molecule type" value="Genomic_DNA"/>
</dbReference>
<gene>
    <name evidence="3" type="ORF">PC113_g16459</name>
    <name evidence="4" type="ORF">PC115_g14341</name>
    <name evidence="5" type="ORF">PC117_g19448</name>
    <name evidence="6" type="ORF">PC118_g17887</name>
    <name evidence="7" type="ORF">PC129_g16723</name>
</gene>
<dbReference type="Pfam" id="PF03184">
    <property type="entry name" value="DDE_1"/>
    <property type="match status" value="1"/>
</dbReference>
<evidence type="ECO:0000259" key="2">
    <source>
        <dbReference type="Pfam" id="PF03184"/>
    </source>
</evidence>
<evidence type="ECO:0000313" key="7">
    <source>
        <dbReference type="EMBL" id="KAG3212318.1"/>
    </source>
</evidence>
<accession>A0A8T1C0Y2</accession>
<dbReference type="Proteomes" id="UP000697107">
    <property type="component" value="Unassembled WGS sequence"/>
</dbReference>
<sequence length="423" mass="47732">MAPEALISFQPVGKMEAVPTETPEPPPPNTALQEAEAAAVEALIDSTLLHTKKRRKHYSIKQKREALRATAGLSQRDAASSQVVPRWTLTSWRKKQDAIYSFQGSEKTLSRAPGHREIVPFGKELITFMKDTRRDCRVLTAAIMASYVRDEHPDWLHRYVEDKKNASTAYESLLRLMRRFAYRHGFVQRTPNGLKEKLDDLVAVQEEFAQLFMANYSSYNASEVFNTDETGIYFDMPPGKILSPKSKAAPITAQQKHSARLTAVCTIRADGVKLPLLFIVRGEPNETIERDELPTYPKGHIYTVQKKAWMDSRVWRFYLRSLLQWHISEPSILLVDNLECQVSDEAEAIVAGELVSVLQPLPKNSTSVCQHLDVGVMGPLKAKLKALWLVEKTTATTASEKRLATIKRTIKAWGSIEPETCKT</sequence>
<evidence type="ECO:0000313" key="8">
    <source>
        <dbReference type="Proteomes" id="UP000736787"/>
    </source>
</evidence>
<evidence type="ECO:0000313" key="6">
    <source>
        <dbReference type="EMBL" id="KAG2968658.1"/>
    </source>
</evidence>
<comment type="caution">
    <text evidence="5">The sequence shown here is derived from an EMBL/GenBank/DDBJ whole genome shotgun (WGS) entry which is preliminary data.</text>
</comment>
<dbReference type="Proteomes" id="UP000774804">
    <property type="component" value="Unassembled WGS sequence"/>
</dbReference>
<proteinExistence type="predicted"/>
<dbReference type="GO" id="GO:0005634">
    <property type="term" value="C:nucleus"/>
    <property type="evidence" value="ECO:0007669"/>
    <property type="project" value="TreeGrafter"/>
</dbReference>
<name>A0A8T1C0Y2_9STRA</name>
<dbReference type="Proteomes" id="UP000736787">
    <property type="component" value="Unassembled WGS sequence"/>
</dbReference>
<feature type="region of interest" description="Disordered" evidence="1">
    <location>
        <begin position="10"/>
        <end position="31"/>
    </location>
</feature>